<dbReference type="GO" id="GO:0000156">
    <property type="term" value="F:phosphorelay response regulator activity"/>
    <property type="evidence" value="ECO:0007669"/>
    <property type="project" value="InterPro"/>
</dbReference>
<dbReference type="EMBL" id="CP053435">
    <property type="protein sequence ID" value="QJW92022.1"/>
    <property type="molecule type" value="Genomic_DNA"/>
</dbReference>
<dbReference type="RefSeq" id="WP_171741873.1">
    <property type="nucleotide sequence ID" value="NZ_CP053435.1"/>
</dbReference>
<dbReference type="PROSITE" id="PS50930">
    <property type="entry name" value="HTH_LYTTR"/>
    <property type="match status" value="1"/>
</dbReference>
<dbReference type="PANTHER" id="PTHR37299:SF1">
    <property type="entry name" value="STAGE 0 SPORULATION PROTEIN A HOMOLOG"/>
    <property type="match status" value="1"/>
</dbReference>
<dbReference type="KEGG" id="stae:HNV11_22870"/>
<dbReference type="SMART" id="SM00850">
    <property type="entry name" value="LytTR"/>
    <property type="match status" value="1"/>
</dbReference>
<dbReference type="AlphaFoldDB" id="A0A6M5YGH7"/>
<organism evidence="2 3">
    <name type="scientific">Spirosoma taeanense</name>
    <dbReference type="NCBI Taxonomy" id="2735870"/>
    <lineage>
        <taxon>Bacteria</taxon>
        <taxon>Pseudomonadati</taxon>
        <taxon>Bacteroidota</taxon>
        <taxon>Cytophagia</taxon>
        <taxon>Cytophagales</taxon>
        <taxon>Cytophagaceae</taxon>
        <taxon>Spirosoma</taxon>
    </lineage>
</organism>
<evidence type="ECO:0000313" key="3">
    <source>
        <dbReference type="Proteomes" id="UP000502756"/>
    </source>
</evidence>
<dbReference type="Proteomes" id="UP000502756">
    <property type="component" value="Chromosome"/>
</dbReference>
<evidence type="ECO:0000313" key="2">
    <source>
        <dbReference type="EMBL" id="QJW92022.1"/>
    </source>
</evidence>
<dbReference type="Pfam" id="PF04397">
    <property type="entry name" value="LytTR"/>
    <property type="match status" value="1"/>
</dbReference>
<dbReference type="GO" id="GO:0003677">
    <property type="term" value="F:DNA binding"/>
    <property type="evidence" value="ECO:0007669"/>
    <property type="project" value="InterPro"/>
</dbReference>
<feature type="domain" description="HTH LytTR-type" evidence="1">
    <location>
        <begin position="55"/>
        <end position="126"/>
    </location>
</feature>
<proteinExistence type="predicted"/>
<keyword evidence="3" id="KW-1185">Reference proteome</keyword>
<dbReference type="InterPro" id="IPR046947">
    <property type="entry name" value="LytR-like"/>
</dbReference>
<name>A0A6M5YGH7_9BACT</name>
<dbReference type="Gene3D" id="2.40.50.1020">
    <property type="entry name" value="LytTr DNA-binding domain"/>
    <property type="match status" value="1"/>
</dbReference>
<dbReference type="PANTHER" id="PTHR37299">
    <property type="entry name" value="TRANSCRIPTIONAL REGULATOR-RELATED"/>
    <property type="match status" value="1"/>
</dbReference>
<evidence type="ECO:0000259" key="1">
    <source>
        <dbReference type="PROSITE" id="PS50930"/>
    </source>
</evidence>
<dbReference type="InterPro" id="IPR007492">
    <property type="entry name" value="LytTR_DNA-bd_dom"/>
</dbReference>
<reference evidence="2 3" key="1">
    <citation type="submission" date="2020-05" db="EMBL/GenBank/DDBJ databases">
        <title>Genome sequencing of Spirosoma sp. TS118.</title>
        <authorList>
            <person name="Lee J.-H."/>
            <person name="Jeong S."/>
            <person name="Zhao L."/>
            <person name="Jung J.-H."/>
            <person name="Kim M.-K."/>
            <person name="Lim S."/>
        </authorList>
    </citation>
    <scope>NUCLEOTIDE SEQUENCE [LARGE SCALE GENOMIC DNA]</scope>
    <source>
        <strain evidence="2 3">TS118</strain>
    </source>
</reference>
<protein>
    <submittedName>
        <fullName evidence="2">LytTR family transcriptional regulator</fullName>
    </submittedName>
</protein>
<gene>
    <name evidence="2" type="ORF">HNV11_22870</name>
</gene>
<sequence>MTNVSSSIYARGEAPTNWPPLQLYLRDSGRQAFPVMNLVYLQAETNYSWLQWADGRRILMPRTLKYYTPMLPAEWFIRLHRNCIINRYYIDRLERTELGGLVHLTTGATLPISRRRWTAVRQQLLSTIS</sequence>
<accession>A0A6M5YGH7</accession>